<dbReference type="Pfam" id="PF03045">
    <property type="entry name" value="DAN"/>
    <property type="match status" value="1"/>
</dbReference>
<dbReference type="InterPro" id="IPR006207">
    <property type="entry name" value="Cys_knot_C"/>
</dbReference>
<evidence type="ECO:0000259" key="7">
    <source>
        <dbReference type="SMART" id="SM00041"/>
    </source>
</evidence>
<dbReference type="PANTHER" id="PTHR15273">
    <property type="entry name" value="DAN DOMAIN FAMILY MEMBER 5"/>
    <property type="match status" value="1"/>
</dbReference>
<dbReference type="Proteomes" id="UP000606274">
    <property type="component" value="Unassembled WGS sequence"/>
</dbReference>
<evidence type="ECO:0000256" key="5">
    <source>
        <dbReference type="ARBA" id="ARBA00023157"/>
    </source>
</evidence>
<keyword evidence="3 6" id="KW-0964">Secreted</keyword>
<dbReference type="GO" id="GO:0061371">
    <property type="term" value="P:determination of heart left/right asymmetry"/>
    <property type="evidence" value="ECO:0007669"/>
    <property type="project" value="TreeGrafter"/>
</dbReference>
<feature type="signal peptide" evidence="6">
    <location>
        <begin position="1"/>
        <end position="18"/>
    </location>
</feature>
<evidence type="ECO:0000256" key="4">
    <source>
        <dbReference type="ARBA" id="ARBA00022729"/>
    </source>
</evidence>
<dbReference type="InterPro" id="IPR004133">
    <property type="entry name" value="DAN_dom"/>
</dbReference>
<sequence length="234" mass="25549">MRAFGLINFAALIASLCALPRHVPDHEFSGDGAEEPIRGSVRVVKLSPHFLRHSPGALMKRGPFPAFLAMGRPGPSAHARAPPAPLPHLSASYTGAHAKRRQGLEMWQRVMQKSEATKEVLSLPFNSKDAGTQSCAALPFTQRITEEGCEPITVHNKLCFGQCSSMFVPPNGESGEHRGGPSCSRCGPSRARTVHVPMRCGSQVREKRVMLVEECKCETGREEEQKSDNMAMHL</sequence>
<dbReference type="InterPro" id="IPR029034">
    <property type="entry name" value="Cystine-knot_cytokine"/>
</dbReference>
<evidence type="ECO:0000256" key="3">
    <source>
        <dbReference type="ARBA" id="ARBA00022525"/>
    </source>
</evidence>
<name>A0A8T0AFK1_SILME</name>
<dbReference type="GO" id="GO:0032926">
    <property type="term" value="P:negative regulation of activin receptor signaling pathway"/>
    <property type="evidence" value="ECO:0007669"/>
    <property type="project" value="UniProtKB-ARBA"/>
</dbReference>
<feature type="chain" id="PRO_5035981292" description="CTCK domain-containing protein" evidence="6">
    <location>
        <begin position="19"/>
        <end position="234"/>
    </location>
</feature>
<evidence type="ECO:0000313" key="9">
    <source>
        <dbReference type="Proteomes" id="UP000606274"/>
    </source>
</evidence>
<dbReference type="OrthoDB" id="9950584at2759"/>
<comment type="subcellular location">
    <subcellularLocation>
        <location evidence="1 6">Secreted</location>
    </subcellularLocation>
</comment>
<comment type="similarity">
    <text evidence="2 6">Belongs to the DAN family.</text>
</comment>
<dbReference type="PANTHER" id="PTHR15273:SF8">
    <property type="entry name" value="CERBERUS"/>
    <property type="match status" value="1"/>
</dbReference>
<dbReference type="GO" id="GO:0005576">
    <property type="term" value="C:extracellular region"/>
    <property type="evidence" value="ECO:0007669"/>
    <property type="project" value="UniProtKB-SubCell"/>
</dbReference>
<feature type="domain" description="CTCK" evidence="7">
    <location>
        <begin position="137"/>
        <end position="220"/>
    </location>
</feature>
<dbReference type="InterPro" id="IPR016860">
    <property type="entry name" value="Cerberus"/>
</dbReference>
<evidence type="ECO:0000256" key="6">
    <source>
        <dbReference type="PIRNR" id="PIRNR027807"/>
    </source>
</evidence>
<accession>A0A8T0AFK1</accession>
<comment type="caution">
    <text evidence="8">The sequence shown here is derived from an EMBL/GenBank/DDBJ whole genome shotgun (WGS) entry which is preliminary data.</text>
</comment>
<evidence type="ECO:0000256" key="2">
    <source>
        <dbReference type="ARBA" id="ARBA00007872"/>
    </source>
</evidence>
<evidence type="ECO:0000313" key="8">
    <source>
        <dbReference type="EMBL" id="KAF7689396.1"/>
    </source>
</evidence>
<gene>
    <name evidence="8" type="ORF">HF521_012749</name>
</gene>
<organism evidence="8 9">
    <name type="scientific">Silurus meridionalis</name>
    <name type="common">Southern catfish</name>
    <name type="synonym">Silurus soldatovi meridionalis</name>
    <dbReference type="NCBI Taxonomy" id="175797"/>
    <lineage>
        <taxon>Eukaryota</taxon>
        <taxon>Metazoa</taxon>
        <taxon>Chordata</taxon>
        <taxon>Craniata</taxon>
        <taxon>Vertebrata</taxon>
        <taxon>Euteleostomi</taxon>
        <taxon>Actinopterygii</taxon>
        <taxon>Neopterygii</taxon>
        <taxon>Teleostei</taxon>
        <taxon>Ostariophysi</taxon>
        <taxon>Siluriformes</taxon>
        <taxon>Siluridae</taxon>
        <taxon>Silurus</taxon>
    </lineage>
</organism>
<dbReference type="PIRSF" id="PIRSF027807">
    <property type="entry name" value="Cerberus"/>
    <property type="match status" value="1"/>
</dbReference>
<protein>
    <recommendedName>
        <fullName evidence="7">CTCK domain-containing protein</fullName>
    </recommendedName>
</protein>
<keyword evidence="9" id="KW-1185">Reference proteome</keyword>
<proteinExistence type="inferred from homology"/>
<dbReference type="AlphaFoldDB" id="A0A8T0AFK1"/>
<dbReference type="SMART" id="SM00041">
    <property type="entry name" value="CT"/>
    <property type="match status" value="1"/>
</dbReference>
<keyword evidence="5" id="KW-1015">Disulfide bond</keyword>
<reference evidence="8" key="1">
    <citation type="submission" date="2020-08" db="EMBL/GenBank/DDBJ databases">
        <title>Chromosome-level assembly of Southern catfish (Silurus meridionalis) provides insights into visual adaptation to the nocturnal and benthic lifestyles.</title>
        <authorList>
            <person name="Zhang Y."/>
            <person name="Wang D."/>
            <person name="Peng Z."/>
        </authorList>
    </citation>
    <scope>NUCLEOTIDE SEQUENCE</scope>
    <source>
        <strain evidence="8">SWU-2019-XX</strain>
        <tissue evidence="8">Muscle</tissue>
    </source>
</reference>
<dbReference type="EMBL" id="JABFDY010000024">
    <property type="protein sequence ID" value="KAF7689396.1"/>
    <property type="molecule type" value="Genomic_DNA"/>
</dbReference>
<evidence type="ECO:0000256" key="1">
    <source>
        <dbReference type="ARBA" id="ARBA00004613"/>
    </source>
</evidence>
<keyword evidence="4 6" id="KW-0732">Signal</keyword>
<dbReference type="Gene3D" id="2.10.90.10">
    <property type="entry name" value="Cystine-knot cytokines"/>
    <property type="match status" value="1"/>
</dbReference>